<dbReference type="SUPFAM" id="SSF51735">
    <property type="entry name" value="NAD(P)-binding Rossmann-fold domains"/>
    <property type="match status" value="1"/>
</dbReference>
<dbReference type="EC" id="1.3.1.28" evidence="3"/>
<dbReference type="InterPro" id="IPR036291">
    <property type="entry name" value="NAD(P)-bd_dom_sf"/>
</dbReference>
<keyword evidence="4" id="KW-1185">Reference proteome</keyword>
<accession>A0A3G6J2E6</accession>
<dbReference type="PROSITE" id="PS00061">
    <property type="entry name" value="ADH_SHORT"/>
    <property type="match status" value="1"/>
</dbReference>
<name>A0A3G6J2E6_9CORY</name>
<comment type="similarity">
    <text evidence="1">Belongs to the short-chain dehydrogenases/reductases (SDR) family.</text>
</comment>
<dbReference type="KEGG" id="cgk:CGERO_09105"/>
<dbReference type="AlphaFoldDB" id="A0A3G6J2E6"/>
<dbReference type="PANTHER" id="PTHR42760">
    <property type="entry name" value="SHORT-CHAIN DEHYDROGENASES/REDUCTASES FAMILY MEMBER"/>
    <property type="match status" value="1"/>
</dbReference>
<protein>
    <submittedName>
        <fullName evidence="3">2,3-dihydro-2,3-dihydroxybenzoate dehydrogenase</fullName>
        <ecNumber evidence="3">1.3.1.28</ecNumber>
    </submittedName>
</protein>
<reference evidence="3 4" key="1">
    <citation type="submission" date="2018-11" db="EMBL/GenBank/DDBJ databases">
        <authorList>
            <person name="Kleinhagauer T."/>
            <person name="Glaeser S.P."/>
            <person name="Spergser J."/>
            <person name="Ruckert C."/>
            <person name="Kaempfer P."/>
            <person name="Busse H.-J."/>
        </authorList>
    </citation>
    <scope>NUCLEOTIDE SEQUENCE [LARGE SCALE GENOMIC DNA]</scope>
    <source>
        <strain evidence="3 4">W8</strain>
    </source>
</reference>
<dbReference type="RefSeq" id="WP_123935233.1">
    <property type="nucleotide sequence ID" value="NZ_CP033897.1"/>
</dbReference>
<evidence type="ECO:0000256" key="1">
    <source>
        <dbReference type="ARBA" id="ARBA00006484"/>
    </source>
</evidence>
<dbReference type="Proteomes" id="UP000271587">
    <property type="component" value="Chromosome"/>
</dbReference>
<dbReference type="GO" id="GO:0016616">
    <property type="term" value="F:oxidoreductase activity, acting on the CH-OH group of donors, NAD or NADP as acceptor"/>
    <property type="evidence" value="ECO:0007669"/>
    <property type="project" value="TreeGrafter"/>
</dbReference>
<evidence type="ECO:0000313" key="4">
    <source>
        <dbReference type="Proteomes" id="UP000271587"/>
    </source>
</evidence>
<dbReference type="PRINTS" id="PR00080">
    <property type="entry name" value="SDRFAMILY"/>
</dbReference>
<evidence type="ECO:0000313" key="3">
    <source>
        <dbReference type="EMBL" id="AZA12112.1"/>
    </source>
</evidence>
<keyword evidence="2 3" id="KW-0560">Oxidoreductase</keyword>
<dbReference type="PRINTS" id="PR00081">
    <property type="entry name" value="GDHRDH"/>
</dbReference>
<dbReference type="OrthoDB" id="8991930at2"/>
<dbReference type="InterPro" id="IPR002347">
    <property type="entry name" value="SDR_fam"/>
</dbReference>
<dbReference type="PANTHER" id="PTHR42760:SF115">
    <property type="entry name" value="3-OXOACYL-[ACYL-CARRIER-PROTEIN] REDUCTASE FABG"/>
    <property type="match status" value="1"/>
</dbReference>
<dbReference type="GO" id="GO:0008667">
    <property type="term" value="F:2,3-dihydro-2,3-dihydroxybenzoate dehydrogenase activity"/>
    <property type="evidence" value="ECO:0007669"/>
    <property type="project" value="UniProtKB-EC"/>
</dbReference>
<sequence>MQSKPSDLPRQKPHCLVTGANGGIGSAVCKLLQECGYRVSRWDLPNVDVSDPLSVEFGLEQLPMPVDFLIHTAGILEPDSALLPDRDQINRSIAVNLLGVINTCAPIAGQMKERRSGAIVVVSSNAGSVPRKGMATYGATKAAATNWVKTLALELAPFGVRCNIVSPGSTDTPMLRSLWNDPAGTASELMDRHAEVIAGSPDDFRLGIPLQRVAAPEDIARACAWLISPEAQHVTMHDLRIDGGATLDA</sequence>
<evidence type="ECO:0000256" key="2">
    <source>
        <dbReference type="ARBA" id="ARBA00023002"/>
    </source>
</evidence>
<gene>
    <name evidence="3" type="primary">entA</name>
    <name evidence="3" type="ORF">CGERO_09105</name>
</gene>
<proteinExistence type="inferred from homology"/>
<organism evidence="3 4">
    <name type="scientific">Corynebacterium gerontici</name>
    <dbReference type="NCBI Taxonomy" id="2079234"/>
    <lineage>
        <taxon>Bacteria</taxon>
        <taxon>Bacillati</taxon>
        <taxon>Actinomycetota</taxon>
        <taxon>Actinomycetes</taxon>
        <taxon>Mycobacteriales</taxon>
        <taxon>Corynebacteriaceae</taxon>
        <taxon>Corynebacterium</taxon>
    </lineage>
</organism>
<dbReference type="Gene3D" id="3.40.50.720">
    <property type="entry name" value="NAD(P)-binding Rossmann-like Domain"/>
    <property type="match status" value="1"/>
</dbReference>
<dbReference type="EMBL" id="CP033897">
    <property type="protein sequence ID" value="AZA12112.1"/>
    <property type="molecule type" value="Genomic_DNA"/>
</dbReference>
<dbReference type="InterPro" id="IPR020904">
    <property type="entry name" value="Sc_DH/Rdtase_CS"/>
</dbReference>
<dbReference type="Pfam" id="PF13561">
    <property type="entry name" value="adh_short_C2"/>
    <property type="match status" value="1"/>
</dbReference>